<evidence type="ECO:0000313" key="3">
    <source>
        <dbReference type="EMBL" id="CUK11817.1"/>
    </source>
</evidence>
<accession>A0A0P1IPW3</accession>
<dbReference type="GeneID" id="83882596"/>
<dbReference type="AlphaFoldDB" id="A0A0P1IPW3"/>
<keyword evidence="4" id="KW-1185">Reference proteome</keyword>
<gene>
    <name evidence="3" type="ORF">PH7735_03620</name>
</gene>
<dbReference type="Proteomes" id="UP000051870">
    <property type="component" value="Unassembled WGS sequence"/>
</dbReference>
<dbReference type="PANTHER" id="PTHR38013">
    <property type="entry name" value="GLYCOPROTEIN/POLYSACCHARIDE METABOLISM"/>
    <property type="match status" value="1"/>
</dbReference>
<reference evidence="4" key="1">
    <citation type="submission" date="2015-09" db="EMBL/GenBank/DDBJ databases">
        <authorList>
            <person name="Rodrigo-Torres Lidia"/>
            <person name="Arahal R.David."/>
        </authorList>
    </citation>
    <scope>NUCLEOTIDE SEQUENCE [LARGE SCALE GENOMIC DNA]</scope>
    <source>
        <strain evidence="4">CECT 7735</strain>
    </source>
</reference>
<evidence type="ECO:0000256" key="1">
    <source>
        <dbReference type="SAM" id="SignalP"/>
    </source>
</evidence>
<dbReference type="InterPro" id="IPR038670">
    <property type="entry name" value="HslJ-like_sf"/>
</dbReference>
<proteinExistence type="predicted"/>
<dbReference type="InterPro" id="IPR005184">
    <property type="entry name" value="DUF306_Meta_HslJ"/>
</dbReference>
<dbReference type="PANTHER" id="PTHR38013:SF1">
    <property type="entry name" value="GLYCOPROTEIN_POLYSACCHARIDE METABOLISM"/>
    <property type="match status" value="1"/>
</dbReference>
<sequence>MLKSFLASAALATCGVVGAASYAAADTVSGTATYLERMAVIPGSVLEVKLVDVSRADAPAITMSSQRMSLKRVPQPFELTYDATLIDERMRYNIEASVTFKGKLLFRNTSAHPVLTQGNGNTVEVVMQKVSTPAKETPDFDGTTWEAFELGGRMLVSDIKPVVTFAEGGVGVYAGCNRFRGPVEVGPETMSFKGPMAGTLMACPAPYDKLEKTVLKELEKVTGYVMNEESLALTNKNGVTVMRLAKQK</sequence>
<feature type="chain" id="PRO_5006065491" evidence="1">
    <location>
        <begin position="20"/>
        <end position="248"/>
    </location>
</feature>
<feature type="domain" description="DUF306" evidence="2">
    <location>
        <begin position="139"/>
        <end position="244"/>
    </location>
</feature>
<organism evidence="3 4">
    <name type="scientific">Shimia thalassica</name>
    <dbReference type="NCBI Taxonomy" id="1715693"/>
    <lineage>
        <taxon>Bacteria</taxon>
        <taxon>Pseudomonadati</taxon>
        <taxon>Pseudomonadota</taxon>
        <taxon>Alphaproteobacteria</taxon>
        <taxon>Rhodobacterales</taxon>
        <taxon>Roseobacteraceae</taxon>
    </lineage>
</organism>
<dbReference type="EMBL" id="CYTW01000005">
    <property type="protein sequence ID" value="CUK11817.1"/>
    <property type="molecule type" value="Genomic_DNA"/>
</dbReference>
<dbReference type="Pfam" id="PF03724">
    <property type="entry name" value="META"/>
    <property type="match status" value="1"/>
</dbReference>
<dbReference type="InterPro" id="IPR039366">
    <property type="entry name" value="Pilotin"/>
</dbReference>
<protein>
    <submittedName>
        <fullName evidence="3">META domain protein</fullName>
    </submittedName>
</protein>
<dbReference type="STRING" id="1715693.PH7735_03620"/>
<dbReference type="InterPro" id="IPR053196">
    <property type="entry name" value="Lipoprotein_YbaY-like"/>
</dbReference>
<name>A0A0P1IPW3_9RHOB</name>
<dbReference type="Gene3D" id="2.40.128.270">
    <property type="match status" value="1"/>
</dbReference>
<evidence type="ECO:0000259" key="2">
    <source>
        <dbReference type="Pfam" id="PF03724"/>
    </source>
</evidence>
<dbReference type="RefSeq" id="WP_058312784.1">
    <property type="nucleotide sequence ID" value="NZ_CYTW01000005.1"/>
</dbReference>
<dbReference type="Pfam" id="PF09619">
    <property type="entry name" value="YscW"/>
    <property type="match status" value="1"/>
</dbReference>
<feature type="signal peptide" evidence="1">
    <location>
        <begin position="1"/>
        <end position="19"/>
    </location>
</feature>
<keyword evidence="1" id="KW-0732">Signal</keyword>
<evidence type="ECO:0000313" key="4">
    <source>
        <dbReference type="Proteomes" id="UP000051870"/>
    </source>
</evidence>